<proteinExistence type="inferred from homology"/>
<feature type="domain" description="NusB/RsmB/TIM44" evidence="7">
    <location>
        <begin position="10"/>
        <end position="149"/>
    </location>
</feature>
<dbReference type="AlphaFoldDB" id="A0A1G7AIT6"/>
<dbReference type="GO" id="GO:0006353">
    <property type="term" value="P:DNA-templated transcription termination"/>
    <property type="evidence" value="ECO:0007669"/>
    <property type="project" value="UniProtKB-UniRule"/>
</dbReference>
<evidence type="ECO:0000256" key="4">
    <source>
        <dbReference type="ARBA" id="ARBA00023015"/>
    </source>
</evidence>
<accession>A0A1G7AIT6</accession>
<dbReference type="InterPro" id="IPR011605">
    <property type="entry name" value="NusB_fam"/>
</dbReference>
<keyword evidence="2 6" id="KW-0889">Transcription antitermination</keyword>
<reference evidence="9" key="1">
    <citation type="submission" date="2016-10" db="EMBL/GenBank/DDBJ databases">
        <authorList>
            <person name="Varghese N."/>
            <person name="Submissions S."/>
        </authorList>
    </citation>
    <scope>NUCLEOTIDE SEQUENCE [LARGE SCALE GENOMIC DNA]</scope>
    <source>
        <strain evidence="9">DSM 8987</strain>
    </source>
</reference>
<dbReference type="Proteomes" id="UP000243205">
    <property type="component" value="Unassembled WGS sequence"/>
</dbReference>
<keyword evidence="9" id="KW-1185">Reference proteome</keyword>
<dbReference type="STRING" id="57664.SAMN05661003_10465"/>
<keyword evidence="4 6" id="KW-0805">Transcription regulation</keyword>
<evidence type="ECO:0000256" key="6">
    <source>
        <dbReference type="HAMAP-Rule" id="MF_00073"/>
    </source>
</evidence>
<organism evidence="8 9">
    <name type="scientific">Desulfuromonas thiophila</name>
    <dbReference type="NCBI Taxonomy" id="57664"/>
    <lineage>
        <taxon>Bacteria</taxon>
        <taxon>Pseudomonadati</taxon>
        <taxon>Thermodesulfobacteriota</taxon>
        <taxon>Desulfuromonadia</taxon>
        <taxon>Desulfuromonadales</taxon>
        <taxon>Desulfuromonadaceae</taxon>
        <taxon>Desulfuromonas</taxon>
    </lineage>
</organism>
<dbReference type="OrthoDB" id="9797817at2"/>
<evidence type="ECO:0000259" key="7">
    <source>
        <dbReference type="Pfam" id="PF01029"/>
    </source>
</evidence>
<dbReference type="PANTHER" id="PTHR11078:SF3">
    <property type="entry name" value="ANTITERMINATION NUSB DOMAIN-CONTAINING PROTEIN"/>
    <property type="match status" value="1"/>
</dbReference>
<dbReference type="GO" id="GO:0005829">
    <property type="term" value="C:cytosol"/>
    <property type="evidence" value="ECO:0007669"/>
    <property type="project" value="TreeGrafter"/>
</dbReference>
<dbReference type="InterPro" id="IPR006027">
    <property type="entry name" value="NusB_RsmB_TIM44"/>
</dbReference>
<dbReference type="InterPro" id="IPR035926">
    <property type="entry name" value="NusB-like_sf"/>
</dbReference>
<dbReference type="RefSeq" id="WP_092077103.1">
    <property type="nucleotide sequence ID" value="NZ_CALFZY010000038.1"/>
</dbReference>
<gene>
    <name evidence="6" type="primary">nusB</name>
    <name evidence="8" type="ORF">SAMN05661003_10465</name>
</gene>
<dbReference type="SUPFAM" id="SSF48013">
    <property type="entry name" value="NusB-like"/>
    <property type="match status" value="1"/>
</dbReference>
<sequence length="158" mass="18005">MAQGTRRAGREYALKILYSLYDHDQPLEAVLADFWASFRFRDDVLGEADEAASVGLALSVKQFAEELVRGVYDKLEEIDQLLMQVSRNWSLERMARLDLSLMRLATFELLYMPQTPARVVINEAIEIAKRYGTSDTPAFLNGVLDRIARQHGDTRPKP</sequence>
<evidence type="ECO:0000313" key="9">
    <source>
        <dbReference type="Proteomes" id="UP000243205"/>
    </source>
</evidence>
<comment type="function">
    <text evidence="6">Involved in transcription antitermination. Required for transcription of ribosomal RNA (rRNA) genes. Binds specifically to the boxA antiterminator sequence of the ribosomal RNA (rrn) operons.</text>
</comment>
<dbReference type="NCBIfam" id="TIGR01951">
    <property type="entry name" value="nusB"/>
    <property type="match status" value="1"/>
</dbReference>
<dbReference type="Pfam" id="PF01029">
    <property type="entry name" value="NusB"/>
    <property type="match status" value="1"/>
</dbReference>
<name>A0A1G7AIT6_9BACT</name>
<evidence type="ECO:0000256" key="2">
    <source>
        <dbReference type="ARBA" id="ARBA00022814"/>
    </source>
</evidence>
<evidence type="ECO:0000313" key="8">
    <source>
        <dbReference type="EMBL" id="SDE14653.1"/>
    </source>
</evidence>
<protein>
    <recommendedName>
        <fullName evidence="6">Transcription antitermination protein NusB</fullName>
    </recommendedName>
    <alternativeName>
        <fullName evidence="6">Antitermination factor NusB</fullName>
    </alternativeName>
</protein>
<evidence type="ECO:0000256" key="5">
    <source>
        <dbReference type="ARBA" id="ARBA00023163"/>
    </source>
</evidence>
<dbReference type="Gene3D" id="1.10.940.10">
    <property type="entry name" value="NusB-like"/>
    <property type="match status" value="1"/>
</dbReference>
<evidence type="ECO:0000256" key="3">
    <source>
        <dbReference type="ARBA" id="ARBA00022884"/>
    </source>
</evidence>
<dbReference type="GO" id="GO:0031564">
    <property type="term" value="P:transcription antitermination"/>
    <property type="evidence" value="ECO:0007669"/>
    <property type="project" value="UniProtKB-KW"/>
</dbReference>
<dbReference type="GO" id="GO:0003723">
    <property type="term" value="F:RNA binding"/>
    <property type="evidence" value="ECO:0007669"/>
    <property type="project" value="UniProtKB-UniRule"/>
</dbReference>
<dbReference type="HAMAP" id="MF_00073">
    <property type="entry name" value="NusB"/>
    <property type="match status" value="1"/>
</dbReference>
<keyword evidence="5 6" id="KW-0804">Transcription</keyword>
<keyword evidence="3 6" id="KW-0694">RNA-binding</keyword>
<dbReference type="EMBL" id="FNAQ01000004">
    <property type="protein sequence ID" value="SDE14653.1"/>
    <property type="molecule type" value="Genomic_DNA"/>
</dbReference>
<evidence type="ECO:0000256" key="1">
    <source>
        <dbReference type="ARBA" id="ARBA00005952"/>
    </source>
</evidence>
<comment type="similarity">
    <text evidence="1 6">Belongs to the NusB family.</text>
</comment>
<dbReference type="PANTHER" id="PTHR11078">
    <property type="entry name" value="N UTILIZATION SUBSTANCE PROTEIN B-RELATED"/>
    <property type="match status" value="1"/>
</dbReference>